<evidence type="ECO:0000256" key="1">
    <source>
        <dbReference type="SAM" id="MobiDB-lite"/>
    </source>
</evidence>
<dbReference type="EMBL" id="JQIM01000005">
    <property type="protein sequence ID" value="KGX23892.1"/>
    <property type="molecule type" value="Genomic_DNA"/>
</dbReference>
<feature type="region of interest" description="Disordered" evidence="1">
    <location>
        <begin position="24"/>
        <end position="49"/>
    </location>
</feature>
<evidence type="ECO:0000313" key="2">
    <source>
        <dbReference type="EMBL" id="KGX23892.1"/>
    </source>
</evidence>
<evidence type="ECO:0000313" key="3">
    <source>
        <dbReference type="Proteomes" id="UP000030475"/>
    </source>
</evidence>
<protein>
    <submittedName>
        <fullName evidence="2">Uncharacterized protein</fullName>
    </submittedName>
</protein>
<organism evidence="2 3">
    <name type="scientific">Burkholderia pseudomallei</name>
    <name type="common">Pseudomonas pseudomallei</name>
    <dbReference type="NCBI Taxonomy" id="28450"/>
    <lineage>
        <taxon>Bacteria</taxon>
        <taxon>Pseudomonadati</taxon>
        <taxon>Pseudomonadota</taxon>
        <taxon>Betaproteobacteria</taxon>
        <taxon>Burkholderiales</taxon>
        <taxon>Burkholderiaceae</taxon>
        <taxon>Burkholderia</taxon>
        <taxon>pseudomallei group</taxon>
    </lineage>
</organism>
<dbReference type="Proteomes" id="UP000030475">
    <property type="component" value="Unassembled WGS sequence"/>
</dbReference>
<proteinExistence type="predicted"/>
<reference evidence="2 3" key="1">
    <citation type="submission" date="2014-08" db="EMBL/GenBank/DDBJ databases">
        <authorList>
            <person name="Bunnell A."/>
            <person name="Chain P.S."/>
            <person name="Chertkov O."/>
            <person name="Currie B.J."/>
            <person name="Daligault H.E."/>
            <person name="Davenport K.W."/>
            <person name="Davis C."/>
            <person name="Gleasner C.D."/>
            <person name="Johnson S.L."/>
            <person name="Kaestli M."/>
            <person name="Koren S."/>
            <person name="Kunde Y.A."/>
            <person name="Mayo M."/>
            <person name="McMurry K.K."/>
            <person name="Price E.P."/>
            <person name="Reitenga K.G."/>
            <person name="Robison R."/>
            <person name="Rosovitz M.J."/>
            <person name="Sarovich D.S."/>
            <person name="Teshima H."/>
        </authorList>
    </citation>
    <scope>NUCLEOTIDE SEQUENCE [LARGE SCALE GENOMIC DNA]</scope>
    <source>
        <strain evidence="2 3">MSHR44</strain>
    </source>
</reference>
<accession>A0AA40JJL3</accession>
<dbReference type="AlphaFoldDB" id="A0AA40JJL3"/>
<sequence>MALSLGNTLNTLQSAFNTVDSAASTASNIENRGASTTQGGTDAASTQAQMQAISNQMNTMTLASAQMQLQQSMTAALTNVMKSGSSNVKSAAQGG</sequence>
<gene>
    <name evidence="2" type="ORF">Y036_6459</name>
</gene>
<dbReference type="RefSeq" id="WP_038740244.1">
    <property type="nucleotide sequence ID" value="NZ_CP009156.1"/>
</dbReference>
<comment type="caution">
    <text evidence="2">The sequence shown here is derived from an EMBL/GenBank/DDBJ whole genome shotgun (WGS) entry which is preliminary data.</text>
</comment>
<dbReference type="KEGG" id="but:X994_5709"/>
<name>A0AA40JJL3_BURPE</name>